<evidence type="ECO:0000313" key="3">
    <source>
        <dbReference type="EMBL" id="QIS06698.1"/>
    </source>
</evidence>
<dbReference type="EMBL" id="CP046171">
    <property type="protein sequence ID" value="QIS06698.1"/>
    <property type="molecule type" value="Genomic_DNA"/>
</dbReference>
<dbReference type="Proteomes" id="UP000501705">
    <property type="component" value="Chromosome"/>
</dbReference>
<dbReference type="InterPro" id="IPR033116">
    <property type="entry name" value="TRYPSIN_SER"/>
</dbReference>
<keyword evidence="3" id="KW-0378">Hydrolase</keyword>
<dbReference type="PROSITE" id="PS00135">
    <property type="entry name" value="TRYPSIN_SER"/>
    <property type="match status" value="1"/>
</dbReference>
<name>A0A6G9Y0G6_NOCBR</name>
<reference evidence="3 4" key="1">
    <citation type="journal article" date="2019" name="ACS Chem. Biol.">
        <title>Identification and Mobilization of a Cryptic Antibiotic Biosynthesis Gene Locus from a Human-Pathogenic Nocardia Isolate.</title>
        <authorList>
            <person name="Herisse M."/>
            <person name="Ishida K."/>
            <person name="Porter J.L."/>
            <person name="Howden B."/>
            <person name="Hertweck C."/>
            <person name="Stinear T.P."/>
            <person name="Pidot S.J."/>
        </authorList>
    </citation>
    <scope>NUCLEOTIDE SEQUENCE [LARGE SCALE GENOMIC DNA]</scope>
    <source>
        <strain evidence="3 4">AUSMDU00024985</strain>
    </source>
</reference>
<dbReference type="AlphaFoldDB" id="A0A6G9Y0G6"/>
<dbReference type="Pfam" id="PF00089">
    <property type="entry name" value="Trypsin"/>
    <property type="match status" value="1"/>
</dbReference>
<dbReference type="GO" id="GO:0004252">
    <property type="term" value="F:serine-type endopeptidase activity"/>
    <property type="evidence" value="ECO:0007669"/>
    <property type="project" value="InterPro"/>
</dbReference>
<feature type="signal peptide" evidence="1">
    <location>
        <begin position="1"/>
        <end position="20"/>
    </location>
</feature>
<dbReference type="Gene3D" id="3.30.300.50">
    <property type="match status" value="1"/>
</dbReference>
<proteinExistence type="predicted"/>
<dbReference type="GO" id="GO:0006508">
    <property type="term" value="P:proteolysis"/>
    <property type="evidence" value="ECO:0007669"/>
    <property type="project" value="UniProtKB-KW"/>
</dbReference>
<organism evidence="3 4">
    <name type="scientific">Nocardia brasiliensis</name>
    <dbReference type="NCBI Taxonomy" id="37326"/>
    <lineage>
        <taxon>Bacteria</taxon>
        <taxon>Bacillati</taxon>
        <taxon>Actinomycetota</taxon>
        <taxon>Actinomycetes</taxon>
        <taxon>Mycobacteriales</taxon>
        <taxon>Nocardiaceae</taxon>
        <taxon>Nocardia</taxon>
    </lineage>
</organism>
<evidence type="ECO:0000256" key="1">
    <source>
        <dbReference type="SAM" id="SignalP"/>
    </source>
</evidence>
<dbReference type="CDD" id="cd21112">
    <property type="entry name" value="alphaLP-like"/>
    <property type="match status" value="1"/>
</dbReference>
<gene>
    <name evidence="3" type="ORF">F5X71_34260</name>
</gene>
<dbReference type="InterPro" id="IPR009003">
    <property type="entry name" value="Peptidase_S1_PA"/>
</dbReference>
<dbReference type="Gene3D" id="2.40.10.10">
    <property type="entry name" value="Trypsin-like serine proteases"/>
    <property type="match status" value="2"/>
</dbReference>
<protein>
    <submittedName>
        <fullName evidence="3">Protease</fullName>
    </submittedName>
</protein>
<evidence type="ECO:0000259" key="2">
    <source>
        <dbReference type="Pfam" id="PF00089"/>
    </source>
</evidence>
<dbReference type="InterPro" id="IPR018114">
    <property type="entry name" value="TRYPSIN_HIS"/>
</dbReference>
<accession>A0A6G9Y0G6</accession>
<dbReference type="InterPro" id="IPR035070">
    <property type="entry name" value="Streptogrisin_prodomain"/>
</dbReference>
<dbReference type="InterPro" id="IPR001254">
    <property type="entry name" value="Trypsin_dom"/>
</dbReference>
<dbReference type="PROSITE" id="PS00134">
    <property type="entry name" value="TRYPSIN_HIS"/>
    <property type="match status" value="1"/>
</dbReference>
<keyword evidence="3" id="KW-0645">Protease</keyword>
<feature type="domain" description="Peptidase S1" evidence="2">
    <location>
        <begin position="232"/>
        <end position="377"/>
    </location>
</feature>
<feature type="chain" id="PRO_5026251008" evidence="1">
    <location>
        <begin position="21"/>
        <end position="421"/>
    </location>
</feature>
<dbReference type="InterPro" id="IPR043504">
    <property type="entry name" value="Peptidase_S1_PA_chymotrypsin"/>
</dbReference>
<dbReference type="SUPFAM" id="SSF50494">
    <property type="entry name" value="Trypsin-like serine proteases"/>
    <property type="match status" value="1"/>
</dbReference>
<evidence type="ECO:0000313" key="4">
    <source>
        <dbReference type="Proteomes" id="UP000501705"/>
    </source>
</evidence>
<dbReference type="RefSeq" id="WP_174817193.1">
    <property type="nucleotide sequence ID" value="NZ_CP046171.1"/>
</dbReference>
<sequence length="421" mass="43377">MIAASAAILLFGPTAAVASAQPDAESNLPAELVTAIARDLKISPEEYLHRADVAQQVAAFATTAQRQFPAVFGGSWLDEGGKAVVALAQGPGADEARKAAESAGFEVRNVAKSETELRGEKSAFERWLEGQPEAVSSLVRGVVVDTINNSIAVRVDKIGLPMPNFIDPARVIVMAPPVAGEQTTLPQADEIAGSGTGVLAGGDGYASVAGRTSLRCSLGFNGTDRAGNIVNVTAGHCNPDLPSAGNDNAARIHELNGDRLGTELGRFQKSVLGEQDYSIVRIADQSRDRFGNNEVRVPGAASIRIEGVATPVVGAPVCKSGSRTGFSCGVVNAVDQTVQVGDRELTQAFSANICALPGDSGGPIVTGRLALGISSASSVADYPICEIPNLIGALTGNAPQLFAQPVHVVLSDNPGLKLHTS</sequence>
<keyword evidence="1" id="KW-0732">Signal</keyword>